<evidence type="ECO:0000256" key="8">
    <source>
        <dbReference type="SAM" id="Phobius"/>
    </source>
</evidence>
<dbReference type="InterPro" id="IPR036097">
    <property type="entry name" value="HisK_dim/P_sf"/>
</dbReference>
<keyword evidence="8" id="KW-1133">Transmembrane helix</keyword>
<dbReference type="CDD" id="cd00082">
    <property type="entry name" value="HisKA"/>
    <property type="match status" value="1"/>
</dbReference>
<evidence type="ECO:0000256" key="2">
    <source>
        <dbReference type="ARBA" id="ARBA00012438"/>
    </source>
</evidence>
<dbReference type="Gene3D" id="1.10.287.130">
    <property type="match status" value="1"/>
</dbReference>
<organism evidence="10 11">
    <name type="scientific">Pedobacter endophyticus</name>
    <dbReference type="NCBI Taxonomy" id="2789740"/>
    <lineage>
        <taxon>Bacteria</taxon>
        <taxon>Pseudomonadati</taxon>
        <taxon>Bacteroidota</taxon>
        <taxon>Sphingobacteriia</taxon>
        <taxon>Sphingobacteriales</taxon>
        <taxon>Sphingobacteriaceae</taxon>
        <taxon>Pedobacter</taxon>
    </lineage>
</organism>
<evidence type="ECO:0000256" key="7">
    <source>
        <dbReference type="SAM" id="Coils"/>
    </source>
</evidence>
<dbReference type="FunFam" id="3.30.565.10:FF:000006">
    <property type="entry name" value="Sensor histidine kinase WalK"/>
    <property type="match status" value="1"/>
</dbReference>
<dbReference type="SMART" id="SM00388">
    <property type="entry name" value="HisKA"/>
    <property type="match status" value="1"/>
</dbReference>
<dbReference type="GO" id="GO:0000155">
    <property type="term" value="F:phosphorelay sensor kinase activity"/>
    <property type="evidence" value="ECO:0007669"/>
    <property type="project" value="InterPro"/>
</dbReference>
<evidence type="ECO:0000256" key="4">
    <source>
        <dbReference type="ARBA" id="ARBA00022679"/>
    </source>
</evidence>
<keyword evidence="6" id="KW-0802">TPR repeat</keyword>
<feature type="repeat" description="TPR" evidence="6">
    <location>
        <begin position="279"/>
        <end position="312"/>
    </location>
</feature>
<keyword evidence="11" id="KW-1185">Reference proteome</keyword>
<dbReference type="PROSITE" id="PS50109">
    <property type="entry name" value="HIS_KIN"/>
    <property type="match status" value="1"/>
</dbReference>
<dbReference type="Pfam" id="PF02518">
    <property type="entry name" value="HATPase_c"/>
    <property type="match status" value="1"/>
</dbReference>
<dbReference type="GO" id="GO:0009927">
    <property type="term" value="F:histidine phosphotransfer kinase activity"/>
    <property type="evidence" value="ECO:0007669"/>
    <property type="project" value="TreeGrafter"/>
</dbReference>
<dbReference type="PANTHER" id="PTHR43047">
    <property type="entry name" value="TWO-COMPONENT HISTIDINE PROTEIN KINASE"/>
    <property type="match status" value="1"/>
</dbReference>
<keyword evidence="5 10" id="KW-0418">Kinase</keyword>
<feature type="coiled-coil region" evidence="7">
    <location>
        <begin position="461"/>
        <end position="488"/>
    </location>
</feature>
<gene>
    <name evidence="10" type="ORF">IZT61_17645</name>
</gene>
<evidence type="ECO:0000313" key="11">
    <source>
        <dbReference type="Proteomes" id="UP000594759"/>
    </source>
</evidence>
<keyword evidence="8" id="KW-0812">Transmembrane</keyword>
<protein>
    <recommendedName>
        <fullName evidence="2">histidine kinase</fullName>
        <ecNumber evidence="2">2.7.13.3</ecNumber>
    </recommendedName>
</protein>
<dbReference type="SUPFAM" id="SSF55874">
    <property type="entry name" value="ATPase domain of HSP90 chaperone/DNA topoisomerase II/histidine kinase"/>
    <property type="match status" value="1"/>
</dbReference>
<evidence type="ECO:0000256" key="1">
    <source>
        <dbReference type="ARBA" id="ARBA00000085"/>
    </source>
</evidence>
<dbReference type="Gene3D" id="1.25.40.10">
    <property type="entry name" value="Tetratricopeptide repeat domain"/>
    <property type="match status" value="2"/>
</dbReference>
<dbReference type="EC" id="2.7.13.3" evidence="2"/>
<dbReference type="GO" id="GO:0005886">
    <property type="term" value="C:plasma membrane"/>
    <property type="evidence" value="ECO:0007669"/>
    <property type="project" value="TreeGrafter"/>
</dbReference>
<evidence type="ECO:0000256" key="6">
    <source>
        <dbReference type="PROSITE-ProRule" id="PRU00339"/>
    </source>
</evidence>
<keyword evidence="3" id="KW-0597">Phosphoprotein</keyword>
<dbReference type="SMART" id="SM00028">
    <property type="entry name" value="TPR"/>
    <property type="match status" value="3"/>
</dbReference>
<feature type="domain" description="Histidine kinase" evidence="9">
    <location>
        <begin position="488"/>
        <end position="699"/>
    </location>
</feature>
<dbReference type="InterPro" id="IPR003661">
    <property type="entry name" value="HisK_dim/P_dom"/>
</dbReference>
<dbReference type="InterPro" id="IPR004358">
    <property type="entry name" value="Sig_transdc_His_kin-like_C"/>
</dbReference>
<dbReference type="InterPro" id="IPR019734">
    <property type="entry name" value="TPR_rpt"/>
</dbReference>
<dbReference type="SUPFAM" id="SSF48452">
    <property type="entry name" value="TPR-like"/>
    <property type="match status" value="2"/>
</dbReference>
<evidence type="ECO:0000313" key="10">
    <source>
        <dbReference type="EMBL" id="QPH38868.1"/>
    </source>
</evidence>
<dbReference type="CDD" id="cd00075">
    <property type="entry name" value="HATPase"/>
    <property type="match status" value="1"/>
</dbReference>
<proteinExistence type="predicted"/>
<dbReference type="EMBL" id="CP064939">
    <property type="protein sequence ID" value="QPH38868.1"/>
    <property type="molecule type" value="Genomic_DNA"/>
</dbReference>
<dbReference type="InterPro" id="IPR036890">
    <property type="entry name" value="HATPase_C_sf"/>
</dbReference>
<keyword evidence="4" id="KW-0808">Transferase</keyword>
<keyword evidence="8" id="KW-0472">Membrane</keyword>
<dbReference type="InterPro" id="IPR011990">
    <property type="entry name" value="TPR-like_helical_dom_sf"/>
</dbReference>
<feature type="transmembrane region" description="Helical" evidence="8">
    <location>
        <begin position="428"/>
        <end position="448"/>
    </location>
</feature>
<dbReference type="RefSeq" id="WP_196098343.1">
    <property type="nucleotide sequence ID" value="NZ_CP064939.1"/>
</dbReference>
<accession>A0A7U3SPQ0</accession>
<evidence type="ECO:0000256" key="5">
    <source>
        <dbReference type="ARBA" id="ARBA00022777"/>
    </source>
</evidence>
<dbReference type="PROSITE" id="PS50005">
    <property type="entry name" value="TPR"/>
    <property type="match status" value="1"/>
</dbReference>
<reference evidence="10 11" key="1">
    <citation type="submission" date="2020-11" db="EMBL/GenBank/DDBJ databases">
        <title>Pedobacter endophytica, an endophytic bacteria isolated form Carex pumila.</title>
        <authorList>
            <person name="Peng Y."/>
            <person name="Jiang L."/>
            <person name="Lee J."/>
        </authorList>
    </citation>
    <scope>NUCLEOTIDE SEQUENCE [LARGE SCALE GENOMIC DNA]</scope>
    <source>
        <strain evidence="10 11">JBR3-12</strain>
    </source>
</reference>
<dbReference type="Proteomes" id="UP000594759">
    <property type="component" value="Chromosome"/>
</dbReference>
<sequence length="699" mass="79296">MSNFFLFRNISKASLFGSYSCCCNKLKPVNFITTVQPILKGLIVFVIFIIASCNPTKKDGSSSVAFDKVINQTVQQPLSNAEMVARVDSAFNTLANPSIEDECKRLLFRNAHFLGNEKSSTTYLDTVIHIIKENEAETRLANIYSDALLAKGDSLIKYQNYDQAFVYLYDALSSIRTTGDSCLYAHFNIRLADIEYRKGDYLSSVKYNKIILDNFDHCKNKRLIDYHYYQATIDNIALCYDRYGMLDSAVYYYQKALKSIVQYEKVFPGEKISVEASTGVIYGNMGTTFEKLGKTAEAEELYKKSIAINSKKGYENLDAQITRVKLGNLYLKQSAINKAKATIQEIHDTGLYSPSVKLRLFRLEADFNDAINNHQQTAKHLNAFILLKDSLDQVEKHILHTNFSQEFKNFEQDKILSDLKRDAYIKNLYLAIATAFTVLLAVIALLIWQNRKRLKKVNIKVSAQNADMQRALAALEQSQDENTRLLKMVVHDLRSPMAVTISMIDILLDDETLSSSSANILNMMKASNANTLEMVTDLLNLNISKDRMKKEKVEMYDLLQYCVQMLRFKAAEKQQRIILHSHETTLFVSREKIWRAVSNLITNAVKFSPSGSEILVEMHKEKDAVLIKVKDNGIGIPESLKGKLFDIYSDAKRLGTSGEISFGLGLAISKQIVEAHDGEIWFQTEVHKGSTFFIKLPLN</sequence>
<dbReference type="SUPFAM" id="SSF47384">
    <property type="entry name" value="Homodimeric domain of signal transducing histidine kinase"/>
    <property type="match status" value="1"/>
</dbReference>
<dbReference type="Gene3D" id="3.30.565.10">
    <property type="entry name" value="Histidine kinase-like ATPase, C-terminal domain"/>
    <property type="match status" value="1"/>
</dbReference>
<keyword evidence="7" id="KW-0175">Coiled coil</keyword>
<dbReference type="InterPro" id="IPR003594">
    <property type="entry name" value="HATPase_dom"/>
</dbReference>
<dbReference type="AlphaFoldDB" id="A0A7U3SPQ0"/>
<dbReference type="SMART" id="SM00387">
    <property type="entry name" value="HATPase_c"/>
    <property type="match status" value="1"/>
</dbReference>
<comment type="catalytic activity">
    <reaction evidence="1">
        <text>ATP + protein L-histidine = ADP + protein N-phospho-L-histidine.</text>
        <dbReference type="EC" id="2.7.13.3"/>
    </reaction>
</comment>
<evidence type="ECO:0000259" key="9">
    <source>
        <dbReference type="PROSITE" id="PS50109"/>
    </source>
</evidence>
<dbReference type="PRINTS" id="PR00344">
    <property type="entry name" value="BCTRLSENSOR"/>
</dbReference>
<evidence type="ECO:0000256" key="3">
    <source>
        <dbReference type="ARBA" id="ARBA00022553"/>
    </source>
</evidence>
<dbReference type="KEGG" id="pex:IZT61_17645"/>
<dbReference type="InterPro" id="IPR005467">
    <property type="entry name" value="His_kinase_dom"/>
</dbReference>
<dbReference type="PANTHER" id="PTHR43047:SF72">
    <property type="entry name" value="OSMOSENSING HISTIDINE PROTEIN KINASE SLN1"/>
    <property type="match status" value="1"/>
</dbReference>
<name>A0A7U3SPQ0_9SPHI</name>